<feature type="domain" description="HTH marR-type" evidence="4">
    <location>
        <begin position="27"/>
        <end position="161"/>
    </location>
</feature>
<sequence>MQGDEHPKDDNGKTQDCFDELELDCLTDAASYYLRLLNLWVSRDIEKRLEGLPVAGGTGKVSTLFIVLRQPGITASEITQFAGKDAPAMTRLVDKLIADDLLERRLDPEVRRRQQLFITDRGREVLDAVRAISERERDEAFWMLSDEEHAQTVALLRKIAAAYVERHRGIDWKPK</sequence>
<evidence type="ECO:0000256" key="2">
    <source>
        <dbReference type="ARBA" id="ARBA00023125"/>
    </source>
</evidence>
<accession>A0ABT7F3D1</accession>
<dbReference type="PROSITE" id="PS50995">
    <property type="entry name" value="HTH_MARR_2"/>
    <property type="match status" value="1"/>
</dbReference>
<evidence type="ECO:0000259" key="4">
    <source>
        <dbReference type="PROSITE" id="PS50995"/>
    </source>
</evidence>
<keyword evidence="6" id="KW-1185">Reference proteome</keyword>
<dbReference type="InterPro" id="IPR000835">
    <property type="entry name" value="HTH_MarR-typ"/>
</dbReference>
<dbReference type="PANTHER" id="PTHR33164:SF64">
    <property type="entry name" value="TRANSCRIPTIONAL REGULATOR SLYA"/>
    <property type="match status" value="1"/>
</dbReference>
<evidence type="ECO:0000313" key="5">
    <source>
        <dbReference type="EMBL" id="MDK3019108.1"/>
    </source>
</evidence>
<reference evidence="5 6" key="1">
    <citation type="submission" date="2023-05" db="EMBL/GenBank/DDBJ databases">
        <title>Pseudodonghicola sp. nov.</title>
        <authorList>
            <person name="Huang J."/>
        </authorList>
    </citation>
    <scope>NUCLEOTIDE SEQUENCE [LARGE SCALE GENOMIC DNA]</scope>
    <source>
        <strain evidence="5 6">IC7</strain>
    </source>
</reference>
<keyword evidence="1" id="KW-0805">Transcription regulation</keyword>
<dbReference type="SMART" id="SM00347">
    <property type="entry name" value="HTH_MARR"/>
    <property type="match status" value="1"/>
</dbReference>
<dbReference type="InterPro" id="IPR036390">
    <property type="entry name" value="WH_DNA-bd_sf"/>
</dbReference>
<keyword evidence="3" id="KW-0804">Transcription</keyword>
<gene>
    <name evidence="5" type="ORF">QO033_15600</name>
</gene>
<proteinExistence type="predicted"/>
<organism evidence="5 6">
    <name type="scientific">Pseudodonghicola flavimaris</name>
    <dbReference type="NCBI Taxonomy" id="3050036"/>
    <lineage>
        <taxon>Bacteria</taxon>
        <taxon>Pseudomonadati</taxon>
        <taxon>Pseudomonadota</taxon>
        <taxon>Alphaproteobacteria</taxon>
        <taxon>Rhodobacterales</taxon>
        <taxon>Paracoccaceae</taxon>
        <taxon>Pseudodonghicola</taxon>
    </lineage>
</organism>
<dbReference type="InterPro" id="IPR039422">
    <property type="entry name" value="MarR/SlyA-like"/>
</dbReference>
<dbReference type="PANTHER" id="PTHR33164">
    <property type="entry name" value="TRANSCRIPTIONAL REGULATOR, MARR FAMILY"/>
    <property type="match status" value="1"/>
</dbReference>
<keyword evidence="2" id="KW-0238">DNA-binding</keyword>
<name>A0ABT7F3D1_9RHOB</name>
<evidence type="ECO:0000313" key="6">
    <source>
        <dbReference type="Proteomes" id="UP001243757"/>
    </source>
</evidence>
<dbReference type="InterPro" id="IPR036388">
    <property type="entry name" value="WH-like_DNA-bd_sf"/>
</dbReference>
<dbReference type="Pfam" id="PF12802">
    <property type="entry name" value="MarR_2"/>
    <property type="match status" value="1"/>
</dbReference>
<dbReference type="EMBL" id="JASNJD010000012">
    <property type="protein sequence ID" value="MDK3019108.1"/>
    <property type="molecule type" value="Genomic_DNA"/>
</dbReference>
<dbReference type="Gene3D" id="1.10.10.10">
    <property type="entry name" value="Winged helix-like DNA-binding domain superfamily/Winged helix DNA-binding domain"/>
    <property type="match status" value="1"/>
</dbReference>
<evidence type="ECO:0000256" key="1">
    <source>
        <dbReference type="ARBA" id="ARBA00023015"/>
    </source>
</evidence>
<dbReference type="Proteomes" id="UP001243757">
    <property type="component" value="Unassembled WGS sequence"/>
</dbReference>
<protein>
    <submittedName>
        <fullName evidence="5">MarR family transcriptional regulator</fullName>
    </submittedName>
</protein>
<evidence type="ECO:0000256" key="3">
    <source>
        <dbReference type="ARBA" id="ARBA00023163"/>
    </source>
</evidence>
<dbReference type="PRINTS" id="PR00598">
    <property type="entry name" value="HTHMARR"/>
</dbReference>
<comment type="caution">
    <text evidence="5">The sequence shown here is derived from an EMBL/GenBank/DDBJ whole genome shotgun (WGS) entry which is preliminary data.</text>
</comment>
<dbReference type="SUPFAM" id="SSF46785">
    <property type="entry name" value="Winged helix' DNA-binding domain"/>
    <property type="match status" value="1"/>
</dbReference>